<comment type="subcellular location">
    <subcellularLocation>
        <location evidence="1">Membrane</location>
        <topology evidence="1">Multi-pass membrane protein</topology>
    </subcellularLocation>
</comment>
<dbReference type="Proteomes" id="UP000653454">
    <property type="component" value="Unassembled WGS sequence"/>
</dbReference>
<dbReference type="GO" id="GO:0005549">
    <property type="term" value="F:odorant binding"/>
    <property type="evidence" value="ECO:0007669"/>
    <property type="project" value="InterPro"/>
</dbReference>
<protein>
    <submittedName>
        <fullName evidence="10">(diamondback moth) hypothetical protein</fullName>
    </submittedName>
</protein>
<evidence type="ECO:0000256" key="1">
    <source>
        <dbReference type="ARBA" id="ARBA00004141"/>
    </source>
</evidence>
<dbReference type="EMBL" id="CAJHNJ030000027">
    <property type="protein sequence ID" value="CAG9122761.1"/>
    <property type="molecule type" value="Genomic_DNA"/>
</dbReference>
<dbReference type="AlphaFoldDB" id="A0A8S4F7Q7"/>
<keyword evidence="8" id="KW-0807">Transducer</keyword>
<keyword evidence="4" id="KW-0552">Olfaction</keyword>
<dbReference type="Pfam" id="PF02949">
    <property type="entry name" value="7tm_6"/>
    <property type="match status" value="1"/>
</dbReference>
<keyword evidence="11" id="KW-1185">Reference proteome</keyword>
<evidence type="ECO:0000256" key="2">
    <source>
        <dbReference type="ARBA" id="ARBA00022606"/>
    </source>
</evidence>
<reference evidence="10" key="1">
    <citation type="submission" date="2020-11" db="EMBL/GenBank/DDBJ databases">
        <authorList>
            <person name="Whiteford S."/>
        </authorList>
    </citation>
    <scope>NUCLEOTIDE SEQUENCE</scope>
</reference>
<evidence type="ECO:0000256" key="9">
    <source>
        <dbReference type="SAM" id="Phobius"/>
    </source>
</evidence>
<keyword evidence="7" id="KW-0675">Receptor</keyword>
<evidence type="ECO:0000313" key="10">
    <source>
        <dbReference type="EMBL" id="CAG9122761.1"/>
    </source>
</evidence>
<evidence type="ECO:0000256" key="4">
    <source>
        <dbReference type="ARBA" id="ARBA00022725"/>
    </source>
</evidence>
<gene>
    <name evidence="10" type="ORF">PLXY2_LOCUS7676</name>
</gene>
<proteinExistence type="predicted"/>
<feature type="transmembrane region" description="Helical" evidence="9">
    <location>
        <begin position="12"/>
        <end position="33"/>
    </location>
</feature>
<dbReference type="GO" id="GO:0007165">
    <property type="term" value="P:signal transduction"/>
    <property type="evidence" value="ECO:0007669"/>
    <property type="project" value="UniProtKB-KW"/>
</dbReference>
<keyword evidence="6 9" id="KW-0472">Membrane</keyword>
<dbReference type="GO" id="GO:0004984">
    <property type="term" value="F:olfactory receptor activity"/>
    <property type="evidence" value="ECO:0007669"/>
    <property type="project" value="InterPro"/>
</dbReference>
<organism evidence="10 11">
    <name type="scientific">Plutella xylostella</name>
    <name type="common">Diamondback moth</name>
    <name type="synonym">Plutella maculipennis</name>
    <dbReference type="NCBI Taxonomy" id="51655"/>
    <lineage>
        <taxon>Eukaryota</taxon>
        <taxon>Metazoa</taxon>
        <taxon>Ecdysozoa</taxon>
        <taxon>Arthropoda</taxon>
        <taxon>Hexapoda</taxon>
        <taxon>Insecta</taxon>
        <taxon>Pterygota</taxon>
        <taxon>Neoptera</taxon>
        <taxon>Endopterygota</taxon>
        <taxon>Lepidoptera</taxon>
        <taxon>Glossata</taxon>
        <taxon>Ditrysia</taxon>
        <taxon>Yponomeutoidea</taxon>
        <taxon>Plutellidae</taxon>
        <taxon>Plutella</taxon>
    </lineage>
</organism>
<evidence type="ECO:0000313" key="11">
    <source>
        <dbReference type="Proteomes" id="UP000653454"/>
    </source>
</evidence>
<dbReference type="GO" id="GO:0016020">
    <property type="term" value="C:membrane"/>
    <property type="evidence" value="ECO:0007669"/>
    <property type="project" value="UniProtKB-SubCell"/>
</dbReference>
<keyword evidence="2" id="KW-0716">Sensory transduction</keyword>
<comment type="caution">
    <text evidence="10">The sequence shown here is derived from an EMBL/GenBank/DDBJ whole genome shotgun (WGS) entry which is preliminary data.</text>
</comment>
<name>A0A8S4F7Q7_PLUXY</name>
<evidence type="ECO:0000256" key="6">
    <source>
        <dbReference type="ARBA" id="ARBA00023136"/>
    </source>
</evidence>
<evidence type="ECO:0000256" key="5">
    <source>
        <dbReference type="ARBA" id="ARBA00022989"/>
    </source>
</evidence>
<accession>A0A8S4F7Q7</accession>
<keyword evidence="5 9" id="KW-1133">Transmembrane helix</keyword>
<evidence type="ECO:0000256" key="7">
    <source>
        <dbReference type="ARBA" id="ARBA00023170"/>
    </source>
</evidence>
<sequence>MKQRFAEEVSSFFGPILGLNYMFHLVNLCVLLLECIRCDQDALVRNLCLLGVSLGNLAVPSITFEIVGLYSEQLIDAVYGMPWESMNVSNRKCLKLFLSRVQDPIRVTTMGVVPVGVQTMGAVS</sequence>
<dbReference type="InterPro" id="IPR004117">
    <property type="entry name" value="7tm6_olfct_rcpt"/>
</dbReference>
<evidence type="ECO:0000256" key="3">
    <source>
        <dbReference type="ARBA" id="ARBA00022692"/>
    </source>
</evidence>
<keyword evidence="3 9" id="KW-0812">Transmembrane</keyword>
<evidence type="ECO:0000256" key="8">
    <source>
        <dbReference type="ARBA" id="ARBA00023224"/>
    </source>
</evidence>